<evidence type="ECO:0000313" key="1">
    <source>
        <dbReference type="EMBL" id="MED6295530.1"/>
    </source>
</evidence>
<accession>A0ABU7FB38</accession>
<sequence>GTEACKGVLHPEDFKSRVGDHPAGGDVTAVPDHSRRLRPQFEAGWRGNVRGARRNREVVDRLEMESVLKDLEAFDLALFFFFLPRASMKHII</sequence>
<comment type="caution">
    <text evidence="1">The sequence shown here is derived from an EMBL/GenBank/DDBJ whole genome shotgun (WGS) entry which is preliminary data.</text>
</comment>
<protein>
    <submittedName>
        <fullName evidence="1">Uncharacterized protein</fullName>
    </submittedName>
</protein>
<keyword evidence="2" id="KW-1185">Reference proteome</keyword>
<dbReference type="EMBL" id="JAHUTJ010079917">
    <property type="protein sequence ID" value="MED6295530.1"/>
    <property type="molecule type" value="Genomic_DNA"/>
</dbReference>
<proteinExistence type="predicted"/>
<gene>
    <name evidence="1" type="ORF">CHARACLAT_032791</name>
</gene>
<reference evidence="1 2" key="1">
    <citation type="submission" date="2021-06" db="EMBL/GenBank/DDBJ databases">
        <authorList>
            <person name="Palmer J.M."/>
        </authorList>
    </citation>
    <scope>NUCLEOTIDE SEQUENCE [LARGE SCALE GENOMIC DNA]</scope>
    <source>
        <strain evidence="1 2">CL_MEX2019</strain>
        <tissue evidence="1">Muscle</tissue>
    </source>
</reference>
<feature type="non-terminal residue" evidence="1">
    <location>
        <position position="1"/>
    </location>
</feature>
<dbReference type="Proteomes" id="UP001352852">
    <property type="component" value="Unassembled WGS sequence"/>
</dbReference>
<organism evidence="1 2">
    <name type="scientific">Characodon lateralis</name>
    <dbReference type="NCBI Taxonomy" id="208331"/>
    <lineage>
        <taxon>Eukaryota</taxon>
        <taxon>Metazoa</taxon>
        <taxon>Chordata</taxon>
        <taxon>Craniata</taxon>
        <taxon>Vertebrata</taxon>
        <taxon>Euteleostomi</taxon>
        <taxon>Actinopterygii</taxon>
        <taxon>Neopterygii</taxon>
        <taxon>Teleostei</taxon>
        <taxon>Neoteleostei</taxon>
        <taxon>Acanthomorphata</taxon>
        <taxon>Ovalentaria</taxon>
        <taxon>Atherinomorphae</taxon>
        <taxon>Cyprinodontiformes</taxon>
        <taxon>Goodeidae</taxon>
        <taxon>Characodon</taxon>
    </lineage>
</organism>
<evidence type="ECO:0000313" key="2">
    <source>
        <dbReference type="Proteomes" id="UP001352852"/>
    </source>
</evidence>
<name>A0ABU7FB38_9TELE</name>